<dbReference type="RefSeq" id="XP_040730946.1">
    <property type="nucleotide sequence ID" value="XM_040874588.1"/>
</dbReference>
<keyword evidence="3" id="KW-0720">Serine protease</keyword>
<organism evidence="6 7">
    <name type="scientific">Talaromyces amestolkiae</name>
    <dbReference type="NCBI Taxonomy" id="1196081"/>
    <lineage>
        <taxon>Eukaryota</taxon>
        <taxon>Fungi</taxon>
        <taxon>Dikarya</taxon>
        <taxon>Ascomycota</taxon>
        <taxon>Pezizomycotina</taxon>
        <taxon>Eurotiomycetes</taxon>
        <taxon>Eurotiomycetidae</taxon>
        <taxon>Eurotiales</taxon>
        <taxon>Trichocomaceae</taxon>
        <taxon>Talaromyces</taxon>
        <taxon>Talaromyces sect. Talaromyces</taxon>
    </lineage>
</organism>
<evidence type="ECO:0000256" key="4">
    <source>
        <dbReference type="ARBA" id="ARBA00032829"/>
    </source>
</evidence>
<evidence type="ECO:0000313" key="7">
    <source>
        <dbReference type="Proteomes" id="UP000249363"/>
    </source>
</evidence>
<dbReference type="STRING" id="1196081.A0A364KSA4"/>
<dbReference type="InterPro" id="IPR011659">
    <property type="entry name" value="WD40"/>
</dbReference>
<comment type="caution">
    <text evidence="6">The sequence shown here is derived from an EMBL/GenBank/DDBJ whole genome shotgun (WGS) entry which is preliminary data.</text>
</comment>
<reference evidence="6 7" key="1">
    <citation type="journal article" date="2017" name="Biotechnol. Biofuels">
        <title>Differential beta-glucosidase expression as a function of carbon source availability in Talaromyces amestolkiae: a genomic and proteomic approach.</title>
        <authorList>
            <person name="de Eugenio L.I."/>
            <person name="Mendez-Liter J.A."/>
            <person name="Nieto-Dominguez M."/>
            <person name="Alonso L."/>
            <person name="Gil-Munoz J."/>
            <person name="Barriuso J."/>
            <person name="Prieto A."/>
            <person name="Martinez M.J."/>
        </authorList>
    </citation>
    <scope>NUCLEOTIDE SEQUENCE [LARGE SCALE GENOMIC DNA]</scope>
    <source>
        <strain evidence="6 7">CIB</strain>
    </source>
</reference>
<feature type="domain" description="Peptidase S9 prolyl oligopeptidase catalytic" evidence="5">
    <location>
        <begin position="428"/>
        <end position="637"/>
    </location>
</feature>
<dbReference type="Pfam" id="PF00326">
    <property type="entry name" value="Peptidase_S9"/>
    <property type="match status" value="1"/>
</dbReference>
<dbReference type="GO" id="GO:0004252">
    <property type="term" value="F:serine-type endopeptidase activity"/>
    <property type="evidence" value="ECO:0007669"/>
    <property type="project" value="TreeGrafter"/>
</dbReference>
<dbReference type="Gene3D" id="2.120.10.30">
    <property type="entry name" value="TolB, C-terminal domain"/>
    <property type="match status" value="1"/>
</dbReference>
<comment type="similarity">
    <text evidence="1">Belongs to the peptidase S9C family.</text>
</comment>
<dbReference type="GeneID" id="63791658"/>
<proteinExistence type="inferred from homology"/>
<evidence type="ECO:0000256" key="3">
    <source>
        <dbReference type="ARBA" id="ARBA00022825"/>
    </source>
</evidence>
<gene>
    <name evidence="6" type="ORF">BHQ10_002441</name>
</gene>
<keyword evidence="3" id="KW-0645">Protease</keyword>
<evidence type="ECO:0000256" key="1">
    <source>
        <dbReference type="ARBA" id="ARBA00010040"/>
    </source>
</evidence>
<dbReference type="Gene3D" id="3.40.50.1820">
    <property type="entry name" value="alpha/beta hydrolase"/>
    <property type="match status" value="1"/>
</dbReference>
<dbReference type="InterPro" id="IPR001375">
    <property type="entry name" value="Peptidase_S9_cat"/>
</dbReference>
<dbReference type="PANTHER" id="PTHR42776">
    <property type="entry name" value="SERINE PEPTIDASE S9 FAMILY MEMBER"/>
    <property type="match status" value="1"/>
</dbReference>
<dbReference type="SUPFAM" id="SSF82171">
    <property type="entry name" value="DPP6 N-terminal domain-like"/>
    <property type="match status" value="1"/>
</dbReference>
<name>A0A364KSA4_TALAM</name>
<keyword evidence="2" id="KW-0378">Hydrolase</keyword>
<dbReference type="Pfam" id="PF07676">
    <property type="entry name" value="PD40"/>
    <property type="match status" value="1"/>
</dbReference>
<evidence type="ECO:0000259" key="5">
    <source>
        <dbReference type="Pfam" id="PF00326"/>
    </source>
</evidence>
<evidence type="ECO:0000313" key="6">
    <source>
        <dbReference type="EMBL" id="RAO66429.1"/>
    </source>
</evidence>
<evidence type="ECO:0000256" key="2">
    <source>
        <dbReference type="ARBA" id="ARBA00022801"/>
    </source>
</evidence>
<dbReference type="PANTHER" id="PTHR42776:SF4">
    <property type="entry name" value="ACYLAMINO-ACID-RELEASING ENZYME"/>
    <property type="match status" value="1"/>
</dbReference>
<dbReference type="InterPro" id="IPR011042">
    <property type="entry name" value="6-blade_b-propeller_TolB-like"/>
</dbReference>
<sequence length="638" mass="71186">MSRNITSQLLDLELPTSVKLSPDGQSVVYSAKSNWKKDDHISSIWIGEINSPKSAYKLLDGTFNDYEPRWAPDGQSIAFLSDRGARGKSCAIYTHHLNSSQEPKALTAATNTQTIAKFEFSPDGNFIAFLVPSEEEKNPVVHVWNENWIYTNLKLLDVRSGDIRLISANSLHVVDFSWSEDGSQIAYATHRSPDIESEWLHGTSIWTTEIVDTDVQSRKVCHIPREVVDINWLNSELYFIGFSTLTDDNSARSVYYIDMQDPEGRIIKAAHGDDDCAEGLRRVGSKLLVYVQKGMEDQLRLLDSDIIYKEKKCILAFDAIMDTAGKIWVAFVQGSVNRPQEVFEFLPAGELIQLSDHGRAWTTDFCTRKFIECPTLDGSEKIEGMFISPIAKAGQKMPTVVLLHGGPYLRVTDSFDFLNHFFMPRLLLEGFGILLPNYRGSCGRGDKFARYTTAGVGVYDAPDIIAMTQHAINLDLADPSRLLVAGKSQGGFLSYLLSVRNGAHGLGWHFKAAIATAGVTDWDAMAMSSDIGYIEAGMAGGAPWRLSKSDVKTRSGSALWEFRDAAEKERIPPILLIHGENDIRVPVSQAIGFRRALEEAGLEFQCAIYRGEGHYFQKRASAEDLVERIVRFITKYLV</sequence>
<dbReference type="SUPFAM" id="SSF53474">
    <property type="entry name" value="alpha/beta-Hydrolases"/>
    <property type="match status" value="1"/>
</dbReference>
<accession>A0A364KSA4</accession>
<dbReference type="AlphaFoldDB" id="A0A364KSA4"/>
<protein>
    <recommendedName>
        <fullName evidence="4">Dipeptidyl-peptidase V</fullName>
    </recommendedName>
</protein>
<dbReference type="EMBL" id="MIKG01000003">
    <property type="protein sequence ID" value="RAO66429.1"/>
    <property type="molecule type" value="Genomic_DNA"/>
</dbReference>
<dbReference type="Proteomes" id="UP000249363">
    <property type="component" value="Unassembled WGS sequence"/>
</dbReference>
<dbReference type="GO" id="GO:0006508">
    <property type="term" value="P:proteolysis"/>
    <property type="evidence" value="ECO:0007669"/>
    <property type="project" value="InterPro"/>
</dbReference>
<dbReference type="InterPro" id="IPR029058">
    <property type="entry name" value="AB_hydrolase_fold"/>
</dbReference>
<dbReference type="OrthoDB" id="43744at2759"/>
<keyword evidence="7" id="KW-1185">Reference proteome</keyword>